<dbReference type="STRING" id="504832.OCA5_c22350"/>
<dbReference type="SUPFAM" id="SSF100879">
    <property type="entry name" value="Lesion bypass DNA polymerase (Y-family), little finger domain"/>
    <property type="match status" value="1"/>
</dbReference>
<feature type="site" description="Substrate discrimination" evidence="17">
    <location>
        <position position="54"/>
    </location>
</feature>
<evidence type="ECO:0000256" key="14">
    <source>
        <dbReference type="ARBA" id="ARBA00023204"/>
    </source>
</evidence>
<dbReference type="InterPro" id="IPR017961">
    <property type="entry name" value="DNA_pol_Y-fam_little_finger"/>
</dbReference>
<dbReference type="Pfam" id="PF11799">
    <property type="entry name" value="IMS_C"/>
    <property type="match status" value="1"/>
</dbReference>
<evidence type="ECO:0000256" key="17">
    <source>
        <dbReference type="HAMAP-Rule" id="MF_01113"/>
    </source>
</evidence>
<evidence type="ECO:0000256" key="7">
    <source>
        <dbReference type="ARBA" id="ARBA00022695"/>
    </source>
</evidence>
<dbReference type="CDD" id="cd03586">
    <property type="entry name" value="PolY_Pol_IV_kappa"/>
    <property type="match status" value="1"/>
</dbReference>
<dbReference type="GO" id="GO:0005829">
    <property type="term" value="C:cytosol"/>
    <property type="evidence" value="ECO:0007669"/>
    <property type="project" value="TreeGrafter"/>
</dbReference>
<sequence>MDEAPHPAPGFCRDCLTDAAPQAMRCTACGSPRLLRHPALGELSLAHIDCDAFYATVAKHDRPEIADKPVIIGGGKRGVVAAACYIARTYGVRSAMPMYKALDLCPSAIVIRPDMARYVQVGREVRQAMRALTPLVEPISIDEAFLDLSGTERLHGMIPAKVLARFANQVEREIGITASVGLSANKFLAKMASDLDKPRGFAVLSPSDGQALMTDKPVGFIHGVGPAMQDKLRDHGFRLIGDLQRADEIDLIRAFGGEGRRLWRLARGIDDRKVVADRGAKMISSETTFENDLREFTPLERILWDLSETVSRRLKTGDLAGSTITLKLKSADFRQRTRSQSIVAPTQLANRIFAIARDMLARETDGTAFRLIGVGVSALRSASGSDDEDFLNARSAHAERAMDDVRKRFGDNAVVRGIAYTPRPASPSSLRRKDS</sequence>
<dbReference type="FunFam" id="3.40.1170.60:FF:000001">
    <property type="entry name" value="DNA polymerase IV"/>
    <property type="match status" value="1"/>
</dbReference>
<dbReference type="GO" id="GO:0006281">
    <property type="term" value="P:DNA repair"/>
    <property type="evidence" value="ECO:0007669"/>
    <property type="project" value="UniProtKB-UniRule"/>
</dbReference>
<dbReference type="Proteomes" id="UP000007730">
    <property type="component" value="Chromosome"/>
</dbReference>
<dbReference type="EC" id="2.7.7.7" evidence="17"/>
<keyword evidence="8 17" id="KW-0235">DNA replication</keyword>
<dbReference type="InterPro" id="IPR036775">
    <property type="entry name" value="DNA_pol_Y-fam_lit_finger_sf"/>
</dbReference>
<evidence type="ECO:0000256" key="10">
    <source>
        <dbReference type="ARBA" id="ARBA00022763"/>
    </source>
</evidence>
<dbReference type="AlphaFoldDB" id="B6JFU0"/>
<reference evidence="19 20" key="1">
    <citation type="journal article" date="2011" name="J. Bacteriol.">
        <title>Complete genome sequences of the chemolithoautotrophic Oligotropha carboxidovorans strains OM4 and OM5.</title>
        <authorList>
            <person name="Volland S."/>
            <person name="Rachinger M."/>
            <person name="Strittmatter A."/>
            <person name="Daniel R."/>
            <person name="Gottschalk G."/>
            <person name="Meyer O."/>
        </authorList>
    </citation>
    <scope>NUCLEOTIDE SEQUENCE [LARGE SCALE GENOMIC DNA]</scope>
    <source>
        <strain evidence="20">ATCC 49405 / DSM 1227 / KCTC 32145 / OM5</strain>
    </source>
</reference>
<dbReference type="KEGG" id="ocg:OCA5_c22350"/>
<evidence type="ECO:0000256" key="3">
    <source>
        <dbReference type="ARBA" id="ARBA00011245"/>
    </source>
</evidence>
<comment type="cofactor">
    <cofactor evidence="17">
        <name>Mg(2+)</name>
        <dbReference type="ChEBI" id="CHEBI:18420"/>
    </cofactor>
    <text evidence="17">Binds 2 magnesium ions per subunit.</text>
</comment>
<dbReference type="EMBL" id="CP002826">
    <property type="protein sequence ID" value="AEI06937.1"/>
    <property type="molecule type" value="Genomic_DNA"/>
</dbReference>
<comment type="subunit">
    <text evidence="3 17">Monomer.</text>
</comment>
<evidence type="ECO:0000256" key="9">
    <source>
        <dbReference type="ARBA" id="ARBA00022723"/>
    </source>
</evidence>
<dbReference type="eggNOG" id="COG0389">
    <property type="taxonomic scope" value="Bacteria"/>
</dbReference>
<dbReference type="InterPro" id="IPR001126">
    <property type="entry name" value="UmuC"/>
</dbReference>
<dbReference type="RefSeq" id="WP_012562929.1">
    <property type="nucleotide sequence ID" value="NC_011386.1"/>
</dbReference>
<evidence type="ECO:0000256" key="11">
    <source>
        <dbReference type="ARBA" id="ARBA00022842"/>
    </source>
</evidence>
<keyword evidence="4 17" id="KW-0515">Mutator protein</keyword>
<keyword evidence="14 17" id="KW-0234">DNA repair</keyword>
<dbReference type="GO" id="GO:0003887">
    <property type="term" value="F:DNA-directed DNA polymerase activity"/>
    <property type="evidence" value="ECO:0007669"/>
    <property type="project" value="UniProtKB-UniRule"/>
</dbReference>
<organism evidence="19 20">
    <name type="scientific">Afipia carboxidovorans (strain ATCC 49405 / DSM 1227 / KCTC 32145 / OM5)</name>
    <name type="common">Oligotropha carboxidovorans</name>
    <dbReference type="NCBI Taxonomy" id="504832"/>
    <lineage>
        <taxon>Bacteria</taxon>
        <taxon>Pseudomonadati</taxon>
        <taxon>Pseudomonadota</taxon>
        <taxon>Alphaproteobacteria</taxon>
        <taxon>Hyphomicrobiales</taxon>
        <taxon>Nitrobacteraceae</taxon>
        <taxon>Afipia</taxon>
    </lineage>
</organism>
<keyword evidence="9 17" id="KW-0479">Metal-binding</keyword>
<dbReference type="GO" id="GO:0000287">
    <property type="term" value="F:magnesium ion binding"/>
    <property type="evidence" value="ECO:0007669"/>
    <property type="project" value="UniProtKB-UniRule"/>
</dbReference>
<dbReference type="PANTHER" id="PTHR11076">
    <property type="entry name" value="DNA REPAIR POLYMERASE UMUC / TRANSFERASE FAMILY MEMBER"/>
    <property type="match status" value="1"/>
</dbReference>
<comment type="subcellular location">
    <subcellularLocation>
        <location evidence="1 17">Cytoplasm</location>
    </subcellularLocation>
</comment>
<keyword evidence="6 17" id="KW-0808">Transferase</keyword>
<dbReference type="GO" id="GO:0009432">
    <property type="term" value="P:SOS response"/>
    <property type="evidence" value="ECO:0007669"/>
    <property type="project" value="TreeGrafter"/>
</dbReference>
<accession>B6JFU0</accession>
<dbReference type="Pfam" id="PF00817">
    <property type="entry name" value="IMS"/>
    <property type="match status" value="1"/>
</dbReference>
<dbReference type="FunFam" id="3.30.1490.100:FF:000004">
    <property type="entry name" value="DNA polymerase IV"/>
    <property type="match status" value="1"/>
</dbReference>
<dbReference type="OrthoDB" id="9808813at2"/>
<proteinExistence type="inferred from homology"/>
<evidence type="ECO:0000256" key="12">
    <source>
        <dbReference type="ARBA" id="ARBA00022932"/>
    </source>
</evidence>
<keyword evidence="20" id="KW-1185">Reference proteome</keyword>
<evidence type="ECO:0000256" key="15">
    <source>
        <dbReference type="ARBA" id="ARBA00025589"/>
    </source>
</evidence>
<dbReference type="PATRIC" id="fig|504832.7.peg.2360"/>
<comment type="function">
    <text evidence="15 17">Poorly processive, error-prone DNA polymerase involved in untargeted mutagenesis. Copies undamaged DNA at stalled replication forks, which arise in vivo from mismatched or misaligned primer ends. These misaligned primers can be extended by PolIV. Exhibits no 3'-5' exonuclease (proofreading) activity. May be involved in translesional synthesis, in conjunction with the beta clamp from PolIII.</text>
</comment>
<gene>
    <name evidence="17 19" type="primary">dinB</name>
    <name evidence="19" type="ordered locus">OCA5_c22350</name>
</gene>
<comment type="catalytic activity">
    <reaction evidence="16 17">
        <text>DNA(n) + a 2'-deoxyribonucleoside 5'-triphosphate = DNA(n+1) + diphosphate</text>
        <dbReference type="Rhea" id="RHEA:22508"/>
        <dbReference type="Rhea" id="RHEA-COMP:17339"/>
        <dbReference type="Rhea" id="RHEA-COMP:17340"/>
        <dbReference type="ChEBI" id="CHEBI:33019"/>
        <dbReference type="ChEBI" id="CHEBI:61560"/>
        <dbReference type="ChEBI" id="CHEBI:173112"/>
        <dbReference type="EC" id="2.7.7.7"/>
    </reaction>
</comment>
<evidence type="ECO:0000256" key="13">
    <source>
        <dbReference type="ARBA" id="ARBA00023125"/>
    </source>
</evidence>
<dbReference type="GO" id="GO:0006261">
    <property type="term" value="P:DNA-templated DNA replication"/>
    <property type="evidence" value="ECO:0007669"/>
    <property type="project" value="UniProtKB-UniRule"/>
</dbReference>
<evidence type="ECO:0000256" key="4">
    <source>
        <dbReference type="ARBA" id="ARBA00022457"/>
    </source>
</evidence>
<dbReference type="Gene3D" id="3.30.1490.100">
    <property type="entry name" value="DNA polymerase, Y-family, little finger domain"/>
    <property type="match status" value="1"/>
</dbReference>
<dbReference type="InterPro" id="IPR050116">
    <property type="entry name" value="DNA_polymerase-Y"/>
</dbReference>
<protein>
    <recommendedName>
        <fullName evidence="17">DNA polymerase IV</fullName>
        <shortName evidence="17">Pol IV</shortName>
        <ecNumber evidence="17">2.7.7.7</ecNumber>
    </recommendedName>
</protein>
<feature type="binding site" evidence="17">
    <location>
        <position position="142"/>
    </location>
    <ligand>
        <name>Mg(2+)</name>
        <dbReference type="ChEBI" id="CHEBI:18420"/>
    </ligand>
</feature>
<keyword evidence="10 17" id="KW-0227">DNA damage</keyword>
<feature type="domain" description="UmuC" evidence="18">
    <location>
        <begin position="45"/>
        <end position="225"/>
    </location>
</feature>
<dbReference type="InterPro" id="IPR043502">
    <property type="entry name" value="DNA/RNA_pol_sf"/>
</dbReference>
<feature type="active site" evidence="17">
    <location>
        <position position="143"/>
    </location>
</feature>
<evidence type="ECO:0000256" key="2">
    <source>
        <dbReference type="ARBA" id="ARBA00010945"/>
    </source>
</evidence>
<keyword evidence="13 17" id="KW-0238">DNA-binding</keyword>
<dbReference type="GO" id="GO:0042276">
    <property type="term" value="P:error-prone translesion synthesis"/>
    <property type="evidence" value="ECO:0007669"/>
    <property type="project" value="TreeGrafter"/>
</dbReference>
<dbReference type="Gene3D" id="1.10.150.20">
    <property type="entry name" value="5' to 3' exonuclease, C-terminal subdomain"/>
    <property type="match status" value="1"/>
</dbReference>
<evidence type="ECO:0000313" key="20">
    <source>
        <dbReference type="Proteomes" id="UP000007730"/>
    </source>
</evidence>
<evidence type="ECO:0000256" key="8">
    <source>
        <dbReference type="ARBA" id="ARBA00022705"/>
    </source>
</evidence>
<dbReference type="PROSITE" id="PS50173">
    <property type="entry name" value="UMUC"/>
    <property type="match status" value="1"/>
</dbReference>
<dbReference type="NCBIfam" id="NF002677">
    <property type="entry name" value="PRK02406.1"/>
    <property type="match status" value="1"/>
</dbReference>
<evidence type="ECO:0000256" key="16">
    <source>
        <dbReference type="ARBA" id="ARBA00049244"/>
    </source>
</evidence>
<evidence type="ECO:0000259" key="18">
    <source>
        <dbReference type="PROSITE" id="PS50173"/>
    </source>
</evidence>
<evidence type="ECO:0000313" key="19">
    <source>
        <dbReference type="EMBL" id="AEI06937.1"/>
    </source>
</evidence>
<dbReference type="SUPFAM" id="SSF56672">
    <property type="entry name" value="DNA/RNA polymerases"/>
    <property type="match status" value="1"/>
</dbReference>
<dbReference type="HOGENOM" id="CLU_012348_1_0_5"/>
<keyword evidence="5 17" id="KW-0963">Cytoplasm</keyword>
<dbReference type="HAMAP" id="MF_01113">
    <property type="entry name" value="DNApol_IV"/>
    <property type="match status" value="1"/>
</dbReference>
<dbReference type="NCBIfam" id="NF002751">
    <property type="entry name" value="PRK02794.1"/>
    <property type="match status" value="1"/>
</dbReference>
<evidence type="ECO:0000256" key="5">
    <source>
        <dbReference type="ARBA" id="ARBA00022490"/>
    </source>
</evidence>
<dbReference type="Gene3D" id="3.30.70.270">
    <property type="match status" value="1"/>
</dbReference>
<evidence type="ECO:0000256" key="6">
    <source>
        <dbReference type="ARBA" id="ARBA00022679"/>
    </source>
</evidence>
<keyword evidence="12 17" id="KW-0239">DNA-directed DNA polymerase</keyword>
<keyword evidence="7 17" id="KW-0548">Nucleotidyltransferase</keyword>
<keyword evidence="11 17" id="KW-0460">Magnesium</keyword>
<evidence type="ECO:0000256" key="1">
    <source>
        <dbReference type="ARBA" id="ARBA00004496"/>
    </source>
</evidence>
<dbReference type="PANTHER" id="PTHR11076:SF33">
    <property type="entry name" value="DNA POLYMERASE KAPPA"/>
    <property type="match status" value="1"/>
</dbReference>
<dbReference type="GO" id="GO:0003684">
    <property type="term" value="F:damaged DNA binding"/>
    <property type="evidence" value="ECO:0007669"/>
    <property type="project" value="InterPro"/>
</dbReference>
<dbReference type="InterPro" id="IPR043128">
    <property type="entry name" value="Rev_trsase/Diguanyl_cyclase"/>
</dbReference>
<name>B6JFU0_AFIC5</name>
<dbReference type="Gene3D" id="3.40.1170.60">
    <property type="match status" value="1"/>
</dbReference>
<feature type="binding site" evidence="17">
    <location>
        <position position="49"/>
    </location>
    <ligand>
        <name>Mg(2+)</name>
        <dbReference type="ChEBI" id="CHEBI:18420"/>
    </ligand>
</feature>
<comment type="similarity">
    <text evidence="2 17">Belongs to the DNA polymerase type-Y family.</text>
</comment>
<dbReference type="KEGG" id="oca:OCAR_5774"/>
<dbReference type="InterPro" id="IPR022880">
    <property type="entry name" value="DNApol_IV"/>
</dbReference>